<keyword evidence="3" id="KW-1185">Reference proteome</keyword>
<dbReference type="RefSeq" id="WP_186504441.1">
    <property type="nucleotide sequence ID" value="NZ_JACOGK010000046.1"/>
</dbReference>
<dbReference type="InterPro" id="IPR025536">
    <property type="entry name" value="DUF4422"/>
</dbReference>
<dbReference type="Proteomes" id="UP000606870">
    <property type="component" value="Unassembled WGS sequence"/>
</dbReference>
<evidence type="ECO:0000313" key="2">
    <source>
        <dbReference type="EMBL" id="MBC3537870.1"/>
    </source>
</evidence>
<evidence type="ECO:0000259" key="1">
    <source>
        <dbReference type="Pfam" id="PF14393"/>
    </source>
</evidence>
<evidence type="ECO:0000313" key="3">
    <source>
        <dbReference type="Proteomes" id="UP000606870"/>
    </source>
</evidence>
<dbReference type="Pfam" id="PF14393">
    <property type="entry name" value="DUF4422"/>
    <property type="match status" value="1"/>
</dbReference>
<sequence length="255" mass="30318">MNIQILIAAHKPYWMPQDPSYLPLHVGAAGKADLGFTRDDTGPNISGKNPHFCELTGLYWAWKNLDADYIGLVHYRRYFTRKEVHGIEEKRQQILSHADWEGILSRRSVVVPGKRRYYIETNRSHYNHAHHKEGLDITEAIIKERYPDYLLAFDRIMNRTWAHMFNMFVMRKDLFDAYMTWLFDILFTLEERVDITGWDTYESRIYGFVSELLLDVWLEQNNIPYTEQNVSFMEKQNWFKKGGAFLKRKLLGRGQ</sequence>
<accession>A0ABR6VLY9</accession>
<feature type="domain" description="DUF4422" evidence="1">
    <location>
        <begin position="4"/>
        <end position="221"/>
    </location>
</feature>
<gene>
    <name evidence="2" type="ORF">H8J70_11525</name>
</gene>
<dbReference type="EMBL" id="JACOGK010000046">
    <property type="protein sequence ID" value="MBC3537870.1"/>
    <property type="molecule type" value="Genomic_DNA"/>
</dbReference>
<comment type="caution">
    <text evidence="2">The sequence shown here is derived from an EMBL/GenBank/DDBJ whole genome shotgun (WGS) entry which is preliminary data.</text>
</comment>
<protein>
    <submittedName>
        <fullName evidence="2">DUF4422 domain-containing protein</fullName>
    </submittedName>
</protein>
<proteinExistence type="predicted"/>
<organism evidence="2 3">
    <name type="scientific">Megasphaera hominis</name>
    <dbReference type="NCBI Taxonomy" id="159836"/>
    <lineage>
        <taxon>Bacteria</taxon>
        <taxon>Bacillati</taxon>
        <taxon>Bacillota</taxon>
        <taxon>Negativicutes</taxon>
        <taxon>Veillonellales</taxon>
        <taxon>Veillonellaceae</taxon>
        <taxon>Megasphaera</taxon>
    </lineage>
</organism>
<name>A0ABR6VLY9_9FIRM</name>
<reference evidence="2 3" key="1">
    <citation type="submission" date="2020-08" db="EMBL/GenBank/DDBJ databases">
        <authorList>
            <person name="Liu C."/>
            <person name="Sun Q."/>
        </authorList>
    </citation>
    <scope>NUCLEOTIDE SEQUENCE [LARGE SCALE GENOMIC DNA]</scope>
    <source>
        <strain evidence="2 3">NSJ-59</strain>
    </source>
</reference>